<dbReference type="Proteomes" id="UP001303046">
    <property type="component" value="Unassembled WGS sequence"/>
</dbReference>
<accession>A0ABR1BSB8</accession>
<keyword evidence="2" id="KW-1185">Reference proteome</keyword>
<evidence type="ECO:0000313" key="1">
    <source>
        <dbReference type="EMBL" id="KAK6727983.1"/>
    </source>
</evidence>
<comment type="caution">
    <text evidence="1">The sequence shown here is derived from an EMBL/GenBank/DDBJ whole genome shotgun (WGS) entry which is preliminary data.</text>
</comment>
<dbReference type="EMBL" id="JAVFWL010000001">
    <property type="protein sequence ID" value="KAK6727983.1"/>
    <property type="molecule type" value="Genomic_DNA"/>
</dbReference>
<reference evidence="1 2" key="1">
    <citation type="submission" date="2023-08" db="EMBL/GenBank/DDBJ databases">
        <title>A Necator americanus chromosomal reference genome.</title>
        <authorList>
            <person name="Ilik V."/>
            <person name="Petrzelkova K.J."/>
            <person name="Pardy F."/>
            <person name="Fuh T."/>
            <person name="Niatou-Singa F.S."/>
            <person name="Gouil Q."/>
            <person name="Baker L."/>
            <person name="Ritchie M.E."/>
            <person name="Jex A.R."/>
            <person name="Gazzola D."/>
            <person name="Li H."/>
            <person name="Toshio Fujiwara R."/>
            <person name="Zhan B."/>
            <person name="Aroian R.V."/>
            <person name="Pafco B."/>
            <person name="Schwarz E.M."/>
        </authorList>
    </citation>
    <scope>NUCLEOTIDE SEQUENCE [LARGE SCALE GENOMIC DNA]</scope>
    <source>
        <strain evidence="1 2">Aroian</strain>
        <tissue evidence="1">Whole animal</tissue>
    </source>
</reference>
<protein>
    <submittedName>
        <fullName evidence="1">Uncharacterized protein</fullName>
    </submittedName>
</protein>
<proteinExistence type="predicted"/>
<evidence type="ECO:0000313" key="2">
    <source>
        <dbReference type="Proteomes" id="UP001303046"/>
    </source>
</evidence>
<organism evidence="1 2">
    <name type="scientific">Necator americanus</name>
    <name type="common">Human hookworm</name>
    <dbReference type="NCBI Taxonomy" id="51031"/>
    <lineage>
        <taxon>Eukaryota</taxon>
        <taxon>Metazoa</taxon>
        <taxon>Ecdysozoa</taxon>
        <taxon>Nematoda</taxon>
        <taxon>Chromadorea</taxon>
        <taxon>Rhabditida</taxon>
        <taxon>Rhabditina</taxon>
        <taxon>Rhabditomorpha</taxon>
        <taxon>Strongyloidea</taxon>
        <taxon>Ancylostomatidae</taxon>
        <taxon>Bunostominae</taxon>
        <taxon>Necator</taxon>
    </lineage>
</organism>
<name>A0ABR1BSB8_NECAM</name>
<gene>
    <name evidence="1" type="primary">Necator_chrI.g1691</name>
    <name evidence="1" type="ORF">RB195_005565</name>
</gene>
<sequence>MVILGSKRPEARCSCVRSSGRSSKLAVVIEVGHPISPFISAVPVSKLQVVRTLLDHQHVGVCNVDDLLLLSSTGVNEVVIATSSVESNIPGEYHSFAKPPR</sequence>